<proteinExistence type="predicted"/>
<organism evidence="1 2">
    <name type="scientific">Helicovermis profundi</name>
    <dbReference type="NCBI Taxonomy" id="3065157"/>
    <lineage>
        <taxon>Bacteria</taxon>
        <taxon>Bacillati</taxon>
        <taxon>Bacillota</taxon>
        <taxon>Clostridia</taxon>
        <taxon>Helicovermis</taxon>
    </lineage>
</organism>
<dbReference type="EMBL" id="AP028654">
    <property type="protein sequence ID" value="BEP27684.1"/>
    <property type="molecule type" value="Genomic_DNA"/>
</dbReference>
<evidence type="ECO:0008006" key="3">
    <source>
        <dbReference type="Google" id="ProtNLM"/>
    </source>
</evidence>
<dbReference type="Proteomes" id="UP001321786">
    <property type="component" value="Chromosome"/>
</dbReference>
<accession>A0AAU9E028</accession>
<dbReference type="RefSeq" id="WP_338536055.1">
    <property type="nucleotide sequence ID" value="NZ_AP028654.1"/>
</dbReference>
<protein>
    <recommendedName>
        <fullName evidence="3">Uracil-DNA glycosylase</fullName>
    </recommendedName>
</protein>
<evidence type="ECO:0000313" key="2">
    <source>
        <dbReference type="Proteomes" id="UP001321786"/>
    </source>
</evidence>
<dbReference type="KEGG" id="hprf:HLPR_00150"/>
<keyword evidence="2" id="KW-1185">Reference proteome</keyword>
<dbReference type="AlphaFoldDB" id="A0AAU9E028"/>
<sequence>MNKINCNKCIYYYITWDKINPKGCKFFKFKSKQMPSIIVLKSSGNPCKAFIEKK</sequence>
<name>A0AAU9E028_9FIRM</name>
<reference evidence="1 2" key="1">
    <citation type="submission" date="2023-08" db="EMBL/GenBank/DDBJ databases">
        <title>Helicovermis profunda gen. nov., sp. nov., a novel mesophilic, fermentative bacterium within the Bacillota from a deep-sea hydrothermal vent chimney.</title>
        <authorList>
            <person name="Miyazaki U."/>
            <person name="Mizutani D."/>
            <person name="Hashimoto Y."/>
            <person name="Tame A."/>
            <person name="Sawayama S."/>
            <person name="Miyazaki J."/>
            <person name="Takai K."/>
            <person name="Nakagawa S."/>
        </authorList>
    </citation>
    <scope>NUCLEOTIDE SEQUENCE [LARGE SCALE GENOMIC DNA]</scope>
    <source>
        <strain evidence="1 2">S502</strain>
    </source>
</reference>
<evidence type="ECO:0000313" key="1">
    <source>
        <dbReference type="EMBL" id="BEP27684.1"/>
    </source>
</evidence>
<gene>
    <name evidence="1" type="ORF">HLPR_00150</name>
</gene>